<evidence type="ECO:0000313" key="2">
    <source>
        <dbReference type="EMBL" id="KAF2188459.1"/>
    </source>
</evidence>
<protein>
    <submittedName>
        <fullName evidence="2">Uncharacterized protein</fullName>
    </submittedName>
</protein>
<feature type="region of interest" description="Disordered" evidence="1">
    <location>
        <begin position="198"/>
        <end position="246"/>
    </location>
</feature>
<dbReference type="EMBL" id="ML994623">
    <property type="protein sequence ID" value="KAF2188459.1"/>
    <property type="molecule type" value="Genomic_DNA"/>
</dbReference>
<evidence type="ECO:0000256" key="1">
    <source>
        <dbReference type="SAM" id="MobiDB-lite"/>
    </source>
</evidence>
<keyword evidence="3" id="KW-1185">Reference proteome</keyword>
<sequence length="246" mass="26862">MATRTCPTKLLPRLFGNIKAEIVRSTVAAAVHYELGDRQESSVIQAMVLPGRPVLGYIIAITPPHWTRADTVIRSDSQTSSPETRVARDCSIDYGQSSRMDYRATDITLCQVPKRTTLVTVIVRCNNMTPKSSLKPLKIVRGLLGDAGQLIRMTQITSDSWLLVGCQYNEALNPHAIRSSTERSGDYGAWKTDTCSPHGKGANYGAVGSEQDADDGDDHYDNGDESSGCSDSGVGAYEKGRRLHRE</sequence>
<proteinExistence type="predicted"/>
<dbReference type="Proteomes" id="UP000800200">
    <property type="component" value="Unassembled WGS sequence"/>
</dbReference>
<reference evidence="2" key="1">
    <citation type="journal article" date="2020" name="Stud. Mycol.">
        <title>101 Dothideomycetes genomes: a test case for predicting lifestyles and emergence of pathogens.</title>
        <authorList>
            <person name="Haridas S."/>
            <person name="Albert R."/>
            <person name="Binder M."/>
            <person name="Bloem J."/>
            <person name="Labutti K."/>
            <person name="Salamov A."/>
            <person name="Andreopoulos B."/>
            <person name="Baker S."/>
            <person name="Barry K."/>
            <person name="Bills G."/>
            <person name="Bluhm B."/>
            <person name="Cannon C."/>
            <person name="Castanera R."/>
            <person name="Culley D."/>
            <person name="Daum C."/>
            <person name="Ezra D."/>
            <person name="Gonzalez J."/>
            <person name="Henrissat B."/>
            <person name="Kuo A."/>
            <person name="Liang C."/>
            <person name="Lipzen A."/>
            <person name="Lutzoni F."/>
            <person name="Magnuson J."/>
            <person name="Mondo S."/>
            <person name="Nolan M."/>
            <person name="Ohm R."/>
            <person name="Pangilinan J."/>
            <person name="Park H.-J."/>
            <person name="Ramirez L."/>
            <person name="Alfaro M."/>
            <person name="Sun H."/>
            <person name="Tritt A."/>
            <person name="Yoshinaga Y."/>
            <person name="Zwiers L.-H."/>
            <person name="Turgeon B."/>
            <person name="Goodwin S."/>
            <person name="Spatafora J."/>
            <person name="Crous P."/>
            <person name="Grigoriev I."/>
        </authorList>
    </citation>
    <scope>NUCLEOTIDE SEQUENCE</scope>
    <source>
        <strain evidence="2">CBS 207.26</strain>
    </source>
</reference>
<dbReference type="OrthoDB" id="3562657at2759"/>
<accession>A0A6A6ED12</accession>
<organism evidence="2 3">
    <name type="scientific">Zopfia rhizophila CBS 207.26</name>
    <dbReference type="NCBI Taxonomy" id="1314779"/>
    <lineage>
        <taxon>Eukaryota</taxon>
        <taxon>Fungi</taxon>
        <taxon>Dikarya</taxon>
        <taxon>Ascomycota</taxon>
        <taxon>Pezizomycotina</taxon>
        <taxon>Dothideomycetes</taxon>
        <taxon>Dothideomycetes incertae sedis</taxon>
        <taxon>Zopfiaceae</taxon>
        <taxon>Zopfia</taxon>
    </lineage>
</organism>
<evidence type="ECO:0000313" key="3">
    <source>
        <dbReference type="Proteomes" id="UP000800200"/>
    </source>
</evidence>
<gene>
    <name evidence="2" type="ORF">K469DRAFT_684500</name>
</gene>
<name>A0A6A6ED12_9PEZI</name>
<dbReference type="AlphaFoldDB" id="A0A6A6ED12"/>